<dbReference type="PANTHER" id="PTHR41775:SF1">
    <property type="entry name" value="PEPTIDASE M6-LIKE DOMAIN-CONTAINING PROTEIN"/>
    <property type="match status" value="1"/>
</dbReference>
<dbReference type="EMBL" id="CAEZXK010000019">
    <property type="protein sequence ID" value="CAB4688854.1"/>
    <property type="molecule type" value="Genomic_DNA"/>
</dbReference>
<reference evidence="1" key="1">
    <citation type="submission" date="2020-05" db="EMBL/GenBank/DDBJ databases">
        <authorList>
            <person name="Chiriac C."/>
            <person name="Salcher M."/>
            <person name="Ghai R."/>
            <person name="Kavagutti S V."/>
        </authorList>
    </citation>
    <scope>NUCLEOTIDE SEQUENCE</scope>
</reference>
<accession>A0A6J6NWE6</accession>
<dbReference type="PANTHER" id="PTHR41775">
    <property type="entry name" value="SECRETED PROTEIN-RELATED"/>
    <property type="match status" value="1"/>
</dbReference>
<gene>
    <name evidence="1" type="ORF">UFOPK2370_00813</name>
</gene>
<dbReference type="SUPFAM" id="SSF55486">
    <property type="entry name" value="Metalloproteases ('zincins'), catalytic domain"/>
    <property type="match status" value="1"/>
</dbReference>
<proteinExistence type="predicted"/>
<evidence type="ECO:0000313" key="1">
    <source>
        <dbReference type="EMBL" id="CAB4688854.1"/>
    </source>
</evidence>
<sequence>MKKLLAILLALALIGISPVAYSATPKIGQACSQTGKRVVVAKVALVCQTASKAQQKKIKSRLAWAKYVAPKPKPVLAPKSPISGSASFAAVDECRIQDNSQFFTRSGFPQHPQMKRASSKLVVQLIYIDFSDVVATGKPSDDKTFWTDGVSKFLADMSNGVVNFEWRTTETYSRMSKKLADYRVTRTAGGSTVPLVQEAIALADKQIDFTGVDFVVAVLPPNTPRELSDVSPALMLSSSDPFKTDEGRVYRATLVGGDMRFPEGHLLLTHEFGHLLGLNDYYWYGWKPGMVYEDQFKFMGNFDNMNFAPGNSREWTAWSRWIIEFLPDSKVLCAREGVEATAQLDAVSKVGTAPQLLVIRTSSTEAIAVESRRNTRHDSKASSASNGLLVYKIDSKIMNGQGPLRIVRKPGSVDALFSDAPLKVGESLVVGSWKISNIESGADWDVAKIEPVR</sequence>
<protein>
    <submittedName>
        <fullName evidence="1">Unannotated protein</fullName>
    </submittedName>
</protein>
<dbReference type="AlphaFoldDB" id="A0A6J6NWE6"/>
<name>A0A6J6NWE6_9ZZZZ</name>
<organism evidence="1">
    <name type="scientific">freshwater metagenome</name>
    <dbReference type="NCBI Taxonomy" id="449393"/>
    <lineage>
        <taxon>unclassified sequences</taxon>
        <taxon>metagenomes</taxon>
        <taxon>ecological metagenomes</taxon>
    </lineage>
</organism>